<proteinExistence type="predicted"/>
<dbReference type="EMBL" id="CAJVPI010006416">
    <property type="protein sequence ID" value="CAG8678532.1"/>
    <property type="molecule type" value="Genomic_DNA"/>
</dbReference>
<dbReference type="OrthoDB" id="2403749at2759"/>
<evidence type="ECO:0000313" key="1">
    <source>
        <dbReference type="EMBL" id="CAG8678532.1"/>
    </source>
</evidence>
<gene>
    <name evidence="1" type="ORF">PBRASI_LOCUS11675</name>
</gene>
<reference evidence="1" key="1">
    <citation type="submission" date="2021-06" db="EMBL/GenBank/DDBJ databases">
        <authorList>
            <person name="Kallberg Y."/>
            <person name="Tangrot J."/>
            <person name="Rosling A."/>
        </authorList>
    </citation>
    <scope>NUCLEOTIDE SEQUENCE</scope>
    <source>
        <strain evidence="1">BR232B</strain>
    </source>
</reference>
<accession>A0A9N9EIG7</accession>
<protein>
    <submittedName>
        <fullName evidence="1">3442_t:CDS:1</fullName>
    </submittedName>
</protein>
<name>A0A9N9EIG7_9GLOM</name>
<sequence length="71" mass="8575">MSQHMISSDKELDRVCQLFFYQPTGYHSNSRKLYKDLKNEGHQFPFKKVRGWLENQNEWQKHAPPPKDTPR</sequence>
<dbReference type="Proteomes" id="UP000789739">
    <property type="component" value="Unassembled WGS sequence"/>
</dbReference>
<organism evidence="1 2">
    <name type="scientific">Paraglomus brasilianum</name>
    <dbReference type="NCBI Taxonomy" id="144538"/>
    <lineage>
        <taxon>Eukaryota</taxon>
        <taxon>Fungi</taxon>
        <taxon>Fungi incertae sedis</taxon>
        <taxon>Mucoromycota</taxon>
        <taxon>Glomeromycotina</taxon>
        <taxon>Glomeromycetes</taxon>
        <taxon>Paraglomerales</taxon>
        <taxon>Paraglomeraceae</taxon>
        <taxon>Paraglomus</taxon>
    </lineage>
</organism>
<feature type="non-terminal residue" evidence="1">
    <location>
        <position position="71"/>
    </location>
</feature>
<dbReference type="AlphaFoldDB" id="A0A9N9EIG7"/>
<comment type="caution">
    <text evidence="1">The sequence shown here is derived from an EMBL/GenBank/DDBJ whole genome shotgun (WGS) entry which is preliminary data.</text>
</comment>
<keyword evidence="2" id="KW-1185">Reference proteome</keyword>
<evidence type="ECO:0000313" key="2">
    <source>
        <dbReference type="Proteomes" id="UP000789739"/>
    </source>
</evidence>